<proteinExistence type="predicted"/>
<keyword evidence="3" id="KW-1185">Reference proteome</keyword>
<feature type="compositionally biased region" description="Basic and acidic residues" evidence="1">
    <location>
        <begin position="1"/>
        <end position="11"/>
    </location>
</feature>
<dbReference type="Proteomes" id="UP001139157">
    <property type="component" value="Unassembled WGS sequence"/>
</dbReference>
<organism evidence="2 3">
    <name type="scientific">Nocardia pulmonis</name>
    <dbReference type="NCBI Taxonomy" id="2951408"/>
    <lineage>
        <taxon>Bacteria</taxon>
        <taxon>Bacillati</taxon>
        <taxon>Actinomycetota</taxon>
        <taxon>Actinomycetes</taxon>
        <taxon>Mycobacteriales</taxon>
        <taxon>Nocardiaceae</taxon>
        <taxon>Nocardia</taxon>
    </lineage>
</organism>
<name>A0A9X2J380_9NOCA</name>
<dbReference type="RefSeq" id="WP_251918473.1">
    <property type="nucleotide sequence ID" value="NZ_JAMRXG010000027.1"/>
</dbReference>
<reference evidence="2" key="1">
    <citation type="submission" date="2022-06" db="EMBL/GenBank/DDBJ databases">
        <title>Novel species in genus nocardia.</title>
        <authorList>
            <person name="Li F."/>
        </authorList>
    </citation>
    <scope>NUCLEOTIDE SEQUENCE</scope>
    <source>
        <strain evidence="2">CDC141</strain>
    </source>
</reference>
<accession>A0A9X2J380</accession>
<comment type="caution">
    <text evidence="2">The sequence shown here is derived from an EMBL/GenBank/DDBJ whole genome shotgun (WGS) entry which is preliminary data.</text>
</comment>
<feature type="region of interest" description="Disordered" evidence="1">
    <location>
        <begin position="1"/>
        <end position="20"/>
    </location>
</feature>
<gene>
    <name evidence="2" type="ORF">NDR86_35640</name>
</gene>
<evidence type="ECO:0000256" key="1">
    <source>
        <dbReference type="SAM" id="MobiDB-lite"/>
    </source>
</evidence>
<dbReference type="EMBL" id="JAMRXG010000027">
    <property type="protein sequence ID" value="MCM6778826.1"/>
    <property type="molecule type" value="Genomic_DNA"/>
</dbReference>
<sequence>MNARADLERELGGSPGALDDLTEPEIADLLGLFRAAHRHEAATLNAAIDAMVGALPRPLRGITKRIMFGDRLDR</sequence>
<dbReference type="AlphaFoldDB" id="A0A9X2J380"/>
<protein>
    <submittedName>
        <fullName evidence="2">Uncharacterized protein</fullName>
    </submittedName>
</protein>
<evidence type="ECO:0000313" key="3">
    <source>
        <dbReference type="Proteomes" id="UP001139157"/>
    </source>
</evidence>
<evidence type="ECO:0000313" key="2">
    <source>
        <dbReference type="EMBL" id="MCM6778826.1"/>
    </source>
</evidence>